<evidence type="ECO:0000256" key="7">
    <source>
        <dbReference type="SAM" id="SignalP"/>
    </source>
</evidence>
<dbReference type="EMBL" id="JAAXPG010000029">
    <property type="protein sequence ID" value="NKZ00969.1"/>
    <property type="molecule type" value="Genomic_DNA"/>
</dbReference>
<reference evidence="9 10" key="1">
    <citation type="submission" date="2020-04" db="EMBL/GenBank/DDBJ databases">
        <title>MicrobeNet Type strains.</title>
        <authorList>
            <person name="Nicholson A.C."/>
        </authorList>
    </citation>
    <scope>NUCLEOTIDE SEQUENCE [LARGE SCALE GENOMIC DNA]</scope>
    <source>
        <strain evidence="9 10">ATCC 23612</strain>
    </source>
</reference>
<dbReference type="Proteomes" id="UP000553209">
    <property type="component" value="Unassembled WGS sequence"/>
</dbReference>
<evidence type="ECO:0000256" key="2">
    <source>
        <dbReference type="ARBA" id="ARBA00022670"/>
    </source>
</evidence>
<evidence type="ECO:0000313" key="10">
    <source>
        <dbReference type="Proteomes" id="UP000553209"/>
    </source>
</evidence>
<dbReference type="PROSITE" id="PS51892">
    <property type="entry name" value="SUBTILASE"/>
    <property type="match status" value="1"/>
</dbReference>
<evidence type="ECO:0000256" key="1">
    <source>
        <dbReference type="ARBA" id="ARBA00011073"/>
    </source>
</evidence>
<feature type="transmembrane region" description="Helical" evidence="6">
    <location>
        <begin position="373"/>
        <end position="393"/>
    </location>
</feature>
<comment type="caution">
    <text evidence="9">The sequence shown here is derived from an EMBL/GenBank/DDBJ whole genome shotgun (WGS) entry which is preliminary data.</text>
</comment>
<keyword evidence="3" id="KW-0378">Hydrolase</keyword>
<evidence type="ECO:0000256" key="4">
    <source>
        <dbReference type="ARBA" id="ARBA00022825"/>
    </source>
</evidence>
<dbReference type="GO" id="GO:0006508">
    <property type="term" value="P:proteolysis"/>
    <property type="evidence" value="ECO:0007669"/>
    <property type="project" value="UniProtKB-KW"/>
</dbReference>
<dbReference type="Pfam" id="PF00082">
    <property type="entry name" value="Peptidase_S8"/>
    <property type="match status" value="1"/>
</dbReference>
<feature type="signal peptide" evidence="7">
    <location>
        <begin position="1"/>
        <end position="35"/>
    </location>
</feature>
<evidence type="ECO:0000256" key="5">
    <source>
        <dbReference type="PROSITE-ProRule" id="PRU01240"/>
    </source>
</evidence>
<evidence type="ECO:0000256" key="6">
    <source>
        <dbReference type="SAM" id="Phobius"/>
    </source>
</evidence>
<feature type="chain" id="PRO_5039546478" evidence="7">
    <location>
        <begin position="36"/>
        <end position="419"/>
    </location>
</feature>
<keyword evidence="6" id="KW-0812">Transmembrane</keyword>
<proteinExistence type="inferred from homology"/>
<organism evidence="9 10">
    <name type="scientific">Nocardiopsis alborubida</name>
    <dbReference type="NCBI Taxonomy" id="146802"/>
    <lineage>
        <taxon>Bacteria</taxon>
        <taxon>Bacillati</taxon>
        <taxon>Actinomycetota</taxon>
        <taxon>Actinomycetes</taxon>
        <taxon>Streptosporangiales</taxon>
        <taxon>Nocardiopsidaceae</taxon>
        <taxon>Nocardiopsis</taxon>
    </lineage>
</organism>
<dbReference type="Gene3D" id="3.40.50.200">
    <property type="entry name" value="Peptidase S8/S53 domain"/>
    <property type="match status" value="1"/>
</dbReference>
<keyword evidence="10" id="KW-1185">Reference proteome</keyword>
<dbReference type="PANTHER" id="PTHR43806:SF11">
    <property type="entry name" value="CEREVISIN-RELATED"/>
    <property type="match status" value="1"/>
</dbReference>
<evidence type="ECO:0000256" key="3">
    <source>
        <dbReference type="ARBA" id="ARBA00022801"/>
    </source>
</evidence>
<keyword evidence="6" id="KW-0472">Membrane</keyword>
<gene>
    <name evidence="9" type="ORF">HGB44_25345</name>
</gene>
<dbReference type="AlphaFoldDB" id="A0A7X6MG48"/>
<dbReference type="InterPro" id="IPR050131">
    <property type="entry name" value="Peptidase_S8_subtilisin-like"/>
</dbReference>
<dbReference type="PANTHER" id="PTHR43806">
    <property type="entry name" value="PEPTIDASE S8"/>
    <property type="match status" value="1"/>
</dbReference>
<evidence type="ECO:0000259" key="8">
    <source>
        <dbReference type="Pfam" id="PF00082"/>
    </source>
</evidence>
<keyword evidence="7" id="KW-0732">Signal</keyword>
<dbReference type="InterPro" id="IPR000209">
    <property type="entry name" value="Peptidase_S8/S53_dom"/>
</dbReference>
<keyword evidence="6" id="KW-1133">Transmembrane helix</keyword>
<dbReference type="InterPro" id="IPR036852">
    <property type="entry name" value="Peptidase_S8/S53_dom_sf"/>
</dbReference>
<keyword evidence="2" id="KW-0645">Protease</keyword>
<dbReference type="RefSeq" id="WP_061083348.1">
    <property type="nucleotide sequence ID" value="NZ_JAAXPG010000029.1"/>
</dbReference>
<name>A0A7X6MG48_9ACTN</name>
<comment type="similarity">
    <text evidence="1 5">Belongs to the peptidase S8 family.</text>
</comment>
<dbReference type="SUPFAM" id="SSF52743">
    <property type="entry name" value="Subtilisin-like"/>
    <property type="match status" value="1"/>
</dbReference>
<sequence>MTAHTDPGTARSRRRRTAAAALALGLLAPLPAAPAAAEAPRDPVSLAQVHPFKADDQPCAATGGDVVEQRPWTHHFLGLSRAHDLSTGEGVGVALLAPEVDGGVPALSDAVEGGQSADCLGFGTSLAGVVAARSVEGSGLVGVAPGSSVTAVATGSPQTGLASAQEIAAGIGSAVDAGARVVLVGTGTWEASPALESAVAAAEEADAVVVAPATVPTSQGPLPGQPAQHASVLSVAAHDVEGLPVAQGPLVLPSGDLARVDLTAPGDRVVGTGPGGGHVAAAGDGVAAAFVAGTAALLMAREPDLSAEQVRERLTTTAYASPRGDADPLSGHGRVDPLAAMAIAPGGAPAGVVGEGFVPDPSPEGSVDVPPTAAVVSVALLLIVLCVLGGAVYKLGRARKWRPAAAGEPVPMRSDEPVR</sequence>
<feature type="domain" description="Peptidase S8/S53" evidence="8">
    <location>
        <begin position="115"/>
        <end position="329"/>
    </location>
</feature>
<comment type="caution">
    <text evidence="5">Lacks conserved residue(s) required for the propagation of feature annotation.</text>
</comment>
<evidence type="ECO:0000313" key="9">
    <source>
        <dbReference type="EMBL" id="NKZ00969.1"/>
    </source>
</evidence>
<accession>A0A7X6MG48</accession>
<dbReference type="GO" id="GO:0004252">
    <property type="term" value="F:serine-type endopeptidase activity"/>
    <property type="evidence" value="ECO:0007669"/>
    <property type="project" value="InterPro"/>
</dbReference>
<protein>
    <submittedName>
        <fullName evidence="9">S8 family serine peptidase</fullName>
    </submittedName>
</protein>
<keyword evidence="4" id="KW-0720">Serine protease</keyword>